<proteinExistence type="predicted"/>
<evidence type="ECO:0000313" key="1">
    <source>
        <dbReference type="EMBL" id="AGG54070.1"/>
    </source>
</evidence>
<organism evidence="1 2">
    <name type="scientific">Synechococcus phage S-SSM4</name>
    <dbReference type="NCBI Taxonomy" id="536466"/>
    <lineage>
        <taxon>Viruses</taxon>
        <taxon>Duplodnaviria</taxon>
        <taxon>Heunggongvirae</taxon>
        <taxon>Uroviricota</taxon>
        <taxon>Caudoviricetes</taxon>
        <taxon>Pantevenvirales</taxon>
        <taxon>Kyanoviridae</taxon>
        <taxon>Greenvirus</taxon>
        <taxon>Greenvirus ssm4</taxon>
    </lineage>
</organism>
<keyword evidence="2" id="KW-1185">Reference proteome</keyword>
<accession>M1T221</accession>
<dbReference type="RefSeq" id="YP_007677195.1">
    <property type="nucleotide sequence ID" value="NC_020875.1"/>
</dbReference>
<protein>
    <submittedName>
        <fullName evidence="1">Uncharacterized protein</fullName>
    </submittedName>
</protein>
<dbReference type="GeneID" id="15013427"/>
<dbReference type="OrthoDB" id="23974at10239"/>
<dbReference type="Proteomes" id="UP000203282">
    <property type="component" value="Segment"/>
</dbReference>
<dbReference type="KEGG" id="vg:15013427"/>
<sequence>MKPFLEITSTELEKNFEFIVDLCYTNQQPFRVLHNGKYVMLLPVPEKNTVDPDIVDQVEELKQEWMQQVEAKNSSQP</sequence>
<reference evidence="1 2" key="1">
    <citation type="submission" date="2010-03" db="EMBL/GenBank/DDBJ databases">
        <title>The Genome Sequence of Cyanophage S-SSM4.</title>
        <authorList>
            <consortium name="The Broad Institute Genome Sequencing Platform"/>
            <person name="Henn M.R."/>
            <person name="Sullivan M.S."/>
            <person name="Osburne M.S."/>
            <person name="Levin J."/>
            <person name="Malboeuf C."/>
            <person name="Casali M."/>
            <person name="Russ C."/>
            <person name="Lennon N."/>
            <person name="Erlich R."/>
            <person name="Young S.K."/>
            <person name="Koehrsen M."/>
            <person name="Yandava C."/>
            <person name="Zeng Q."/>
            <person name="Alvarado L."/>
            <person name="Anderson S."/>
            <person name="Berlin A."/>
            <person name="Borenstein D."/>
            <person name="Chen Z."/>
            <person name="Engels R."/>
            <person name="Freedman E."/>
            <person name="Gellesch M."/>
            <person name="Goldberg J."/>
            <person name="Green L."/>
            <person name="Griggs A."/>
            <person name="Gujja S."/>
            <person name="Heiman D."/>
            <person name="Hepburn T."/>
            <person name="Howarth C."/>
            <person name="Jen D."/>
            <person name="Larson L."/>
            <person name="Lewis B."/>
            <person name="Mehta T."/>
            <person name="Park D."/>
            <person name="Pearson M."/>
            <person name="Roberts A."/>
            <person name="Ryan E."/>
            <person name="Saif S."/>
            <person name="Shea T."/>
            <person name="Shenoy N."/>
            <person name="Sisk P."/>
            <person name="Stolte C."/>
            <person name="Sykes S."/>
            <person name="Walk T."/>
            <person name="White J."/>
            <person name="Yu Q."/>
            <person name="Coleman M.L."/>
            <person name="Huang K.H."/>
            <person name="Weigele P.R."/>
            <person name="DeFrancesco A.S."/>
            <person name="Kern S.E."/>
            <person name="Thompson L.R."/>
            <person name="Fu R."/>
            <person name="Hombeck B."/>
            <person name="Chisholm S.W."/>
            <person name="Haas B."/>
            <person name="Nusbaum C."/>
            <person name="Galagan J."/>
            <person name="Birren B."/>
        </authorList>
    </citation>
    <scope>NUCLEOTIDE SEQUENCE [LARGE SCALE GENOMIC DNA]</scope>
    <source>
        <strain evidence="1 2">S-SSM4</strain>
    </source>
</reference>
<name>M1T221_9CAUD</name>
<gene>
    <name evidence="1" type="ORF">CYXG_00006</name>
</gene>
<evidence type="ECO:0000313" key="2">
    <source>
        <dbReference type="Proteomes" id="UP000203282"/>
    </source>
</evidence>
<dbReference type="EMBL" id="HQ316583">
    <property type="protein sequence ID" value="AGG54070.1"/>
    <property type="molecule type" value="Genomic_DNA"/>
</dbReference>